<dbReference type="AlphaFoldDB" id="A0A1U7LLK1"/>
<keyword evidence="6 7" id="KW-0472">Membrane</keyword>
<keyword evidence="3" id="KW-0813">Transport</keyword>
<evidence type="ECO:0000256" key="4">
    <source>
        <dbReference type="ARBA" id="ARBA00022692"/>
    </source>
</evidence>
<dbReference type="PANTHER" id="PTHR31806">
    <property type="entry name" value="PURINE-CYTOSINE PERMEASE FCY2-RELATED"/>
    <property type="match status" value="1"/>
</dbReference>
<dbReference type="STRING" id="1198029.A0A1U7LLK1"/>
<evidence type="ECO:0000256" key="2">
    <source>
        <dbReference type="ARBA" id="ARBA00008974"/>
    </source>
</evidence>
<feature type="transmembrane region" description="Helical" evidence="7">
    <location>
        <begin position="88"/>
        <end position="110"/>
    </location>
</feature>
<feature type="transmembrane region" description="Helical" evidence="7">
    <location>
        <begin position="12"/>
        <end position="29"/>
    </location>
</feature>
<dbReference type="PANTHER" id="PTHR31806:SF1">
    <property type="entry name" value="PURINE-CYTOSINE PERMEASE FCY2-RELATED"/>
    <property type="match status" value="1"/>
</dbReference>
<dbReference type="GO" id="GO:0022857">
    <property type="term" value="F:transmembrane transporter activity"/>
    <property type="evidence" value="ECO:0007669"/>
    <property type="project" value="InterPro"/>
</dbReference>
<dbReference type="OMA" id="GRWANYE"/>
<feature type="transmembrane region" description="Helical" evidence="7">
    <location>
        <begin position="249"/>
        <end position="269"/>
    </location>
</feature>
<evidence type="ECO:0000256" key="1">
    <source>
        <dbReference type="ARBA" id="ARBA00004141"/>
    </source>
</evidence>
<comment type="similarity">
    <text evidence="2">Belongs to the purine-cytosine permease (2.A.39) family.</text>
</comment>
<feature type="transmembrane region" description="Helical" evidence="7">
    <location>
        <begin position="210"/>
        <end position="229"/>
    </location>
</feature>
<dbReference type="Pfam" id="PF02133">
    <property type="entry name" value="Transp_cyt_pur"/>
    <property type="match status" value="1"/>
</dbReference>
<keyword evidence="4 7" id="KW-0812">Transmembrane</keyword>
<dbReference type="InterPro" id="IPR026030">
    <property type="entry name" value="Pur-cyt_permease_Fcy2/21/22"/>
</dbReference>
<feature type="transmembrane region" description="Helical" evidence="7">
    <location>
        <begin position="49"/>
        <end position="68"/>
    </location>
</feature>
<comment type="caution">
    <text evidence="8">The sequence shown here is derived from an EMBL/GenBank/DDBJ whole genome shotgun (WGS) entry which is preliminary data.</text>
</comment>
<dbReference type="GO" id="GO:0005886">
    <property type="term" value="C:plasma membrane"/>
    <property type="evidence" value="ECO:0007669"/>
    <property type="project" value="TreeGrafter"/>
</dbReference>
<evidence type="ECO:0000256" key="5">
    <source>
        <dbReference type="ARBA" id="ARBA00022989"/>
    </source>
</evidence>
<dbReference type="EMBL" id="LXFE01001511">
    <property type="protein sequence ID" value="OLL23527.1"/>
    <property type="molecule type" value="Genomic_DNA"/>
</dbReference>
<dbReference type="GO" id="GO:0000329">
    <property type="term" value="C:fungal-type vacuole membrane"/>
    <property type="evidence" value="ECO:0007669"/>
    <property type="project" value="TreeGrafter"/>
</dbReference>
<feature type="transmembrane region" description="Helical" evidence="7">
    <location>
        <begin position="179"/>
        <end position="198"/>
    </location>
</feature>
<evidence type="ECO:0000313" key="9">
    <source>
        <dbReference type="Proteomes" id="UP000186594"/>
    </source>
</evidence>
<sequence length="304" mass="33157">MGYKSVHTYEKYAIIPIFCIFLFIIVEVFKSGAFQTQPMGTGITEAGDVLSFGSAITGFGIGWAAFAADYNVMQPETRDPWKVFFATWAGILAALLFVQFIGVASAMAVLSTPRFRDAYGTNSIGGLVGEILKPLSGCLQKLSLALLAFSIISNNVPNNYSFALSMQVFGGPFLKTPRWLWTIVGGLVYIALAIPGSTRFETALENLLNMTAYWLSIYTVIITEEHFIFRQGGSGYHLDNWNDRSRLPIGFAALLALCCGIFGAILGMNQAWYTGIIAKHIGKNGGDIGFELAAMYDVTDDHTT</sequence>
<keyword evidence="5 7" id="KW-1133">Transmembrane helix</keyword>
<organism evidence="8 9">
    <name type="scientific">Neolecta irregularis (strain DAH-3)</name>
    <dbReference type="NCBI Taxonomy" id="1198029"/>
    <lineage>
        <taxon>Eukaryota</taxon>
        <taxon>Fungi</taxon>
        <taxon>Dikarya</taxon>
        <taxon>Ascomycota</taxon>
        <taxon>Taphrinomycotina</taxon>
        <taxon>Neolectales</taxon>
        <taxon>Neolectaceae</taxon>
        <taxon>Neolecta</taxon>
    </lineage>
</organism>
<keyword evidence="9" id="KW-1185">Reference proteome</keyword>
<comment type="subcellular location">
    <subcellularLocation>
        <location evidence="1">Membrane</location>
        <topology evidence="1">Multi-pass membrane protein</topology>
    </subcellularLocation>
</comment>
<reference evidence="8 9" key="1">
    <citation type="submission" date="2016-04" db="EMBL/GenBank/DDBJ databases">
        <title>Evolutionary innovation and constraint leading to complex multicellularity in the Ascomycota.</title>
        <authorList>
            <person name="Cisse O."/>
            <person name="Nguyen A."/>
            <person name="Hewitt D.A."/>
            <person name="Jedd G."/>
            <person name="Stajich J.E."/>
        </authorList>
    </citation>
    <scope>NUCLEOTIDE SEQUENCE [LARGE SCALE GENOMIC DNA]</scope>
    <source>
        <strain evidence="8 9">DAH-3</strain>
    </source>
</reference>
<dbReference type="Proteomes" id="UP000186594">
    <property type="component" value="Unassembled WGS sequence"/>
</dbReference>
<evidence type="ECO:0000256" key="6">
    <source>
        <dbReference type="ARBA" id="ARBA00023136"/>
    </source>
</evidence>
<dbReference type="Gene3D" id="1.10.4160.10">
    <property type="entry name" value="Hydantoin permease"/>
    <property type="match status" value="1"/>
</dbReference>
<evidence type="ECO:0000313" key="8">
    <source>
        <dbReference type="EMBL" id="OLL23527.1"/>
    </source>
</evidence>
<gene>
    <name evidence="8" type="ORF">NEOLI_001515</name>
</gene>
<proteinExistence type="inferred from homology"/>
<accession>A0A1U7LLK1</accession>
<protein>
    <submittedName>
        <fullName evidence="8">Purine-cytosine permease fcyB</fullName>
    </submittedName>
</protein>
<evidence type="ECO:0000256" key="7">
    <source>
        <dbReference type="SAM" id="Phobius"/>
    </source>
</evidence>
<evidence type="ECO:0000256" key="3">
    <source>
        <dbReference type="ARBA" id="ARBA00022448"/>
    </source>
</evidence>
<dbReference type="OrthoDB" id="5428495at2759"/>
<dbReference type="InterPro" id="IPR001248">
    <property type="entry name" value="Pur-cyt_permease"/>
</dbReference>
<name>A0A1U7LLK1_NEOID</name>